<dbReference type="RefSeq" id="WP_186991003.1">
    <property type="nucleotide sequence ID" value="NZ_CP052909.1"/>
</dbReference>
<evidence type="ECO:0000256" key="2">
    <source>
        <dbReference type="ARBA" id="ARBA00022737"/>
    </source>
</evidence>
<reference evidence="5 6" key="1">
    <citation type="submission" date="2020-04" db="EMBL/GenBank/DDBJ databases">
        <title>Genome sequence of Altibacter aquimarinus strain ALE3EI.</title>
        <authorList>
            <person name="Oh H.-M."/>
            <person name="Jang D."/>
        </authorList>
    </citation>
    <scope>NUCLEOTIDE SEQUENCE [LARGE SCALE GENOMIC DNA]</scope>
    <source>
        <strain evidence="5 6">ALE3EI</strain>
    </source>
</reference>
<evidence type="ECO:0000259" key="4">
    <source>
        <dbReference type="PROSITE" id="PS50825"/>
    </source>
</evidence>
<dbReference type="PANTHER" id="PTHR38787:SF3">
    <property type="entry name" value="REGULATORY P DOMAIN-CONTAINING PROTEIN"/>
    <property type="match status" value="1"/>
</dbReference>
<organism evidence="5 6">
    <name type="scientific">Constantimarinum furrinae</name>
    <dbReference type="NCBI Taxonomy" id="2562285"/>
    <lineage>
        <taxon>Bacteria</taxon>
        <taxon>Pseudomonadati</taxon>
        <taxon>Bacteroidota</taxon>
        <taxon>Flavobacteriia</taxon>
        <taxon>Flavobacteriales</taxon>
        <taxon>Flavobacteriaceae</taxon>
        <taxon>Altibacter/Constantimarinum group</taxon>
        <taxon>Constantimarinum</taxon>
    </lineage>
</organism>
<dbReference type="Gene3D" id="2.60.40.10">
    <property type="entry name" value="Immunoglobulins"/>
    <property type="match status" value="1"/>
</dbReference>
<feature type="chain" id="PRO_5028833836" description="HYR domain-containing protein" evidence="3">
    <location>
        <begin position="19"/>
        <end position="638"/>
    </location>
</feature>
<keyword evidence="6" id="KW-1185">Reference proteome</keyword>
<dbReference type="PROSITE" id="PS50825">
    <property type="entry name" value="HYR"/>
    <property type="match status" value="1"/>
</dbReference>
<dbReference type="InterPro" id="IPR026444">
    <property type="entry name" value="Secre_tail"/>
</dbReference>
<sequence>MKKVLLSLLLVSTTSLFAQTPCTGGTAGPYPCDGYILQSEISLGTLNAGAGNDSWGWTDPSNGNEYAIVGLNNGTAFINISNPNSPVYLGKLPTHTSNSTWRDVKVYNNHAFIVSEANGHGMQVFDLTRLRNVPSPPATFNNDAHYNGFGRAHNIVINEDSGYAYAVGTSTFNGGPHFIDISNPTNPTAAGGYAMDQYSHDAQVVIYCGPDKDYAGREILIGSNEDEVIIADITDKSNPVNISSISYGNVGYTHQGWFTEDQRYFLLGDETDEQGVGFNTRTIVFDFEDLDDPQLFFEYSGPTPAIDHNGYVKGTKYYMANYRAGLRVIDVSDIANGTISEEGSFDTYPTSNSASFSGAWSVYPYFESGNIVISDINRGFILVKAQVSDTTPPVANCSNITVSLDANGSVTISGDQLDNGSSDNSGTVYFLLCEDTFDCSDLGANTVELVVYDDFGNRDSCTATVTVVDDLGPQIDCPANFTVAYDSGESFYTLEDFVANGAVSATDNCTSNLTIDQSIAPGTQLTVGTYTITFDTTDDENNSSSCSFELTVVEVLGVTEENFELGLAIYPNPATEEIIIQSNNIELTSITLSDVSGKVIYSEANLSTNQKVINVAALPRGVYFMTLNNLLTKKVIKQ</sequence>
<dbReference type="NCBIfam" id="TIGR04312">
    <property type="entry name" value="choice_anch_B"/>
    <property type="match status" value="1"/>
</dbReference>
<dbReference type="Proteomes" id="UP000515514">
    <property type="component" value="Chromosome"/>
</dbReference>
<evidence type="ECO:0000256" key="1">
    <source>
        <dbReference type="ARBA" id="ARBA00022729"/>
    </source>
</evidence>
<dbReference type="GO" id="GO:0005576">
    <property type="term" value="C:extracellular region"/>
    <property type="evidence" value="ECO:0007669"/>
    <property type="project" value="TreeGrafter"/>
</dbReference>
<gene>
    <name evidence="5" type="ORF">ALE3EI_0756</name>
</gene>
<dbReference type="Pfam" id="PF18962">
    <property type="entry name" value="Por_Secre_tail"/>
    <property type="match status" value="1"/>
</dbReference>
<dbReference type="InterPro" id="IPR013783">
    <property type="entry name" value="Ig-like_fold"/>
</dbReference>
<dbReference type="AlphaFoldDB" id="A0A7G8PSL6"/>
<dbReference type="KEGG" id="alti:ALE3EI_0756"/>
<protein>
    <recommendedName>
        <fullName evidence="4">HYR domain-containing protein</fullName>
    </recommendedName>
</protein>
<name>A0A7G8PSL6_9FLAO</name>
<dbReference type="Pfam" id="PF02494">
    <property type="entry name" value="HYR"/>
    <property type="match status" value="2"/>
</dbReference>
<evidence type="ECO:0000313" key="5">
    <source>
        <dbReference type="EMBL" id="QNJ97332.1"/>
    </source>
</evidence>
<feature type="signal peptide" evidence="3">
    <location>
        <begin position="1"/>
        <end position="18"/>
    </location>
</feature>
<dbReference type="InterPro" id="IPR013211">
    <property type="entry name" value="LVIVD"/>
</dbReference>
<dbReference type="InterPro" id="IPR027589">
    <property type="entry name" value="Choice_anch_B"/>
</dbReference>
<feature type="domain" description="HYR" evidence="4">
    <location>
        <begin position="468"/>
        <end position="554"/>
    </location>
</feature>
<keyword evidence="2" id="KW-0677">Repeat</keyword>
<evidence type="ECO:0000313" key="6">
    <source>
        <dbReference type="Proteomes" id="UP000515514"/>
    </source>
</evidence>
<dbReference type="NCBIfam" id="TIGR04183">
    <property type="entry name" value="Por_Secre_tail"/>
    <property type="match status" value="1"/>
</dbReference>
<dbReference type="EMBL" id="CP052909">
    <property type="protein sequence ID" value="QNJ97332.1"/>
    <property type="molecule type" value="Genomic_DNA"/>
</dbReference>
<evidence type="ECO:0000256" key="3">
    <source>
        <dbReference type="SAM" id="SignalP"/>
    </source>
</evidence>
<accession>A0A7G8PSL6</accession>
<dbReference type="PANTHER" id="PTHR38787">
    <property type="entry name" value="REGULATORY P DOMAIN-CONTAINING PROTEIN"/>
    <property type="match status" value="1"/>
</dbReference>
<dbReference type="InterPro" id="IPR003410">
    <property type="entry name" value="HYR_dom"/>
</dbReference>
<dbReference type="Pfam" id="PF08309">
    <property type="entry name" value="LVIVD"/>
    <property type="match status" value="2"/>
</dbReference>
<keyword evidence="1 3" id="KW-0732">Signal</keyword>
<proteinExistence type="predicted"/>